<proteinExistence type="predicted"/>
<organism evidence="1">
    <name type="scientific">Sipha flava</name>
    <name type="common">yellow sugarcane aphid</name>
    <dbReference type="NCBI Taxonomy" id="143950"/>
    <lineage>
        <taxon>Eukaryota</taxon>
        <taxon>Metazoa</taxon>
        <taxon>Ecdysozoa</taxon>
        <taxon>Arthropoda</taxon>
        <taxon>Hexapoda</taxon>
        <taxon>Insecta</taxon>
        <taxon>Pterygota</taxon>
        <taxon>Neoptera</taxon>
        <taxon>Paraneoptera</taxon>
        <taxon>Hemiptera</taxon>
        <taxon>Sternorrhyncha</taxon>
        <taxon>Aphidomorpha</taxon>
        <taxon>Aphidoidea</taxon>
        <taxon>Aphididae</taxon>
        <taxon>Sipha</taxon>
    </lineage>
</organism>
<sequence length="122" mass="14415">MYSFILSLIGCSRGTLRPLCSGFVSFVITNGFVKGASRCISKNNHEIWQTTIVRYDIGESINRYRSKKKKKIRVIFQWLLKPHKWHTYNILRLYFTCINRFYAYFIKEGELCTTAPKLVYTN</sequence>
<reference evidence="1" key="1">
    <citation type="submission" date="2018-04" db="EMBL/GenBank/DDBJ databases">
        <title>Transcriptome assembly of Sipha flava.</title>
        <authorList>
            <person name="Scully E.D."/>
            <person name="Geib S.M."/>
            <person name="Palmer N.A."/>
            <person name="Koch K."/>
            <person name="Bradshaw J."/>
            <person name="Heng-Moss T."/>
            <person name="Sarath G."/>
        </authorList>
    </citation>
    <scope>NUCLEOTIDE SEQUENCE</scope>
</reference>
<dbReference type="EMBL" id="GGMS01007945">
    <property type="protein sequence ID" value="MBY77148.1"/>
    <property type="molecule type" value="Transcribed_RNA"/>
</dbReference>
<dbReference type="AlphaFoldDB" id="A0A2S2QHD3"/>
<gene>
    <name evidence="1" type="ORF">g.11736</name>
</gene>
<evidence type="ECO:0000313" key="1">
    <source>
        <dbReference type="EMBL" id="MBY77148.1"/>
    </source>
</evidence>
<accession>A0A2S2QHD3</accession>
<protein>
    <submittedName>
        <fullName evidence="1">Uncharacterized protein</fullName>
    </submittedName>
</protein>
<name>A0A2S2QHD3_9HEMI</name>